<keyword evidence="2" id="KW-0812">Transmembrane</keyword>
<evidence type="ECO:0000256" key="1">
    <source>
        <dbReference type="PROSITE-ProRule" id="PRU00175"/>
    </source>
</evidence>
<evidence type="ECO:0000313" key="4">
    <source>
        <dbReference type="EMBL" id="KAH7421428.1"/>
    </source>
</evidence>
<keyword evidence="1" id="KW-0862">Zinc</keyword>
<dbReference type="SMART" id="SM00184">
    <property type="entry name" value="RING"/>
    <property type="match status" value="1"/>
</dbReference>
<feature type="transmembrane region" description="Helical" evidence="2">
    <location>
        <begin position="134"/>
        <end position="154"/>
    </location>
</feature>
<comment type="caution">
    <text evidence="4">The sequence shown here is derived from an EMBL/GenBank/DDBJ whole genome shotgun (WGS) entry which is preliminary data.</text>
</comment>
<sequence length="288" mass="32071">MTTIIRLWAAAHRRYRQRILSYGFSRLCHCLEPLPAISSSRQQESLRRIAPLKHADNIFPSYGISDNCPALLLSTFDSYPPWLFYETFTHNNQNITLPANGTSLLAERSTLNANINDSFCSPAPKSSNQFPANILIFICILTVFTASGVLSLYIHKCSADPESSNTATNRMVHINPSFGSDTGNRYGGDLISSLPTQRFSNQQCVKLSDNNLHGECVVCLSAFEEGEELCQLPMCGHCFHKDCVAMWFFSHLTCPLCRRSIPSKLEQNSNTCQCSTESAQNHSASDMV</sequence>
<proteinExistence type="predicted"/>
<accession>A0A8T2TG03</accession>
<dbReference type="AlphaFoldDB" id="A0A8T2TG03"/>
<dbReference type="Pfam" id="PF13639">
    <property type="entry name" value="zf-RING_2"/>
    <property type="match status" value="1"/>
</dbReference>
<keyword evidence="2" id="KW-1133">Transmembrane helix</keyword>
<dbReference type="GO" id="GO:0008270">
    <property type="term" value="F:zinc ion binding"/>
    <property type="evidence" value="ECO:0007669"/>
    <property type="project" value="UniProtKB-KW"/>
</dbReference>
<feature type="domain" description="RING-type" evidence="3">
    <location>
        <begin position="216"/>
        <end position="258"/>
    </location>
</feature>
<evidence type="ECO:0000259" key="3">
    <source>
        <dbReference type="PROSITE" id="PS50089"/>
    </source>
</evidence>
<name>A0A8T2TG03_CERRI</name>
<keyword evidence="1" id="KW-0863">Zinc-finger</keyword>
<dbReference type="PROSITE" id="PS50089">
    <property type="entry name" value="ZF_RING_2"/>
    <property type="match status" value="1"/>
</dbReference>
<dbReference type="PANTHER" id="PTHR45676">
    <property type="entry name" value="RING-H2 FINGER PROTEIN ATL51-RELATED"/>
    <property type="match status" value="1"/>
</dbReference>
<keyword evidence="2" id="KW-0472">Membrane</keyword>
<dbReference type="Proteomes" id="UP000825935">
    <property type="component" value="Chromosome 13"/>
</dbReference>
<dbReference type="OrthoDB" id="9984778at2759"/>
<gene>
    <name evidence="4" type="ORF">KP509_13G056900</name>
</gene>
<dbReference type="SUPFAM" id="SSF57850">
    <property type="entry name" value="RING/U-box"/>
    <property type="match status" value="1"/>
</dbReference>
<organism evidence="4 5">
    <name type="scientific">Ceratopteris richardii</name>
    <name type="common">Triangle waterfern</name>
    <dbReference type="NCBI Taxonomy" id="49495"/>
    <lineage>
        <taxon>Eukaryota</taxon>
        <taxon>Viridiplantae</taxon>
        <taxon>Streptophyta</taxon>
        <taxon>Embryophyta</taxon>
        <taxon>Tracheophyta</taxon>
        <taxon>Polypodiopsida</taxon>
        <taxon>Polypodiidae</taxon>
        <taxon>Polypodiales</taxon>
        <taxon>Pteridineae</taxon>
        <taxon>Pteridaceae</taxon>
        <taxon>Parkerioideae</taxon>
        <taxon>Ceratopteris</taxon>
    </lineage>
</organism>
<protein>
    <recommendedName>
        <fullName evidence="3">RING-type domain-containing protein</fullName>
    </recommendedName>
</protein>
<dbReference type="EMBL" id="CM035418">
    <property type="protein sequence ID" value="KAH7421428.1"/>
    <property type="molecule type" value="Genomic_DNA"/>
</dbReference>
<dbReference type="CDD" id="cd16461">
    <property type="entry name" value="RING-H2_EL5-like"/>
    <property type="match status" value="1"/>
</dbReference>
<keyword evidence="5" id="KW-1185">Reference proteome</keyword>
<reference evidence="4" key="1">
    <citation type="submission" date="2021-08" db="EMBL/GenBank/DDBJ databases">
        <title>WGS assembly of Ceratopteris richardii.</title>
        <authorList>
            <person name="Marchant D.B."/>
            <person name="Chen G."/>
            <person name="Jenkins J."/>
            <person name="Shu S."/>
            <person name="Leebens-Mack J."/>
            <person name="Grimwood J."/>
            <person name="Schmutz J."/>
            <person name="Soltis P."/>
            <person name="Soltis D."/>
            <person name="Chen Z.-H."/>
        </authorList>
    </citation>
    <scope>NUCLEOTIDE SEQUENCE</scope>
    <source>
        <strain evidence="4">Whitten #5841</strain>
        <tissue evidence="4">Leaf</tissue>
    </source>
</reference>
<dbReference type="Gene3D" id="3.30.40.10">
    <property type="entry name" value="Zinc/RING finger domain, C3HC4 (zinc finger)"/>
    <property type="match status" value="1"/>
</dbReference>
<evidence type="ECO:0000256" key="2">
    <source>
        <dbReference type="SAM" id="Phobius"/>
    </source>
</evidence>
<evidence type="ECO:0000313" key="5">
    <source>
        <dbReference type="Proteomes" id="UP000825935"/>
    </source>
</evidence>
<dbReference type="InterPro" id="IPR013083">
    <property type="entry name" value="Znf_RING/FYVE/PHD"/>
</dbReference>
<keyword evidence="1" id="KW-0479">Metal-binding</keyword>
<dbReference type="InterPro" id="IPR001841">
    <property type="entry name" value="Znf_RING"/>
</dbReference>